<reference evidence="1" key="1">
    <citation type="journal article" date="2020" name="Nature">
        <title>Giant virus diversity and host interactions through global metagenomics.</title>
        <authorList>
            <person name="Schulz F."/>
            <person name="Roux S."/>
            <person name="Paez-Espino D."/>
            <person name="Jungbluth S."/>
            <person name="Walsh D.A."/>
            <person name="Denef V.J."/>
            <person name="McMahon K.D."/>
            <person name="Konstantinidis K.T."/>
            <person name="Eloe-Fadrosh E.A."/>
            <person name="Kyrpides N.C."/>
            <person name="Woyke T."/>
        </authorList>
    </citation>
    <scope>NUCLEOTIDE SEQUENCE</scope>
    <source>
        <strain evidence="1">GVMAG-M-3300017651-5</strain>
    </source>
</reference>
<name>A0A6C0BME6_9ZZZZ</name>
<accession>A0A6C0BME6</accession>
<proteinExistence type="predicted"/>
<dbReference type="EMBL" id="MN739192">
    <property type="protein sequence ID" value="QHS92749.1"/>
    <property type="molecule type" value="Genomic_DNA"/>
</dbReference>
<evidence type="ECO:0000313" key="1">
    <source>
        <dbReference type="EMBL" id="QHS92749.1"/>
    </source>
</evidence>
<sequence>MYVLIVEVMSCDELSDVGLMILLVDMYTHII</sequence>
<dbReference type="AlphaFoldDB" id="A0A6C0BME6"/>
<organism evidence="1">
    <name type="scientific">viral metagenome</name>
    <dbReference type="NCBI Taxonomy" id="1070528"/>
    <lineage>
        <taxon>unclassified sequences</taxon>
        <taxon>metagenomes</taxon>
        <taxon>organismal metagenomes</taxon>
    </lineage>
</organism>
<protein>
    <submittedName>
        <fullName evidence="1">Uncharacterized protein</fullName>
    </submittedName>
</protein>